<feature type="region of interest" description="Disordered" evidence="1">
    <location>
        <begin position="76"/>
        <end position="96"/>
    </location>
</feature>
<dbReference type="Gene3D" id="2.160.20.10">
    <property type="entry name" value="Single-stranded right-handed beta-helix, Pectin lyase-like"/>
    <property type="match status" value="3"/>
</dbReference>
<evidence type="ECO:0000313" key="4">
    <source>
        <dbReference type="EMBL" id="TNM63599.1"/>
    </source>
</evidence>
<dbReference type="Pfam" id="PF13229">
    <property type="entry name" value="Beta_helix"/>
    <property type="match status" value="1"/>
</dbReference>
<dbReference type="AlphaFoldDB" id="A0A5C4XK72"/>
<dbReference type="OrthoDB" id="9760240at2"/>
<name>A0A5C4XK72_9HYPH</name>
<feature type="chain" id="PRO_5023087351" evidence="2">
    <location>
        <begin position="21"/>
        <end position="708"/>
    </location>
</feature>
<feature type="domain" description="Right handed beta helix" evidence="3">
    <location>
        <begin position="370"/>
        <end position="531"/>
    </location>
</feature>
<evidence type="ECO:0000256" key="1">
    <source>
        <dbReference type="SAM" id="MobiDB-lite"/>
    </source>
</evidence>
<protein>
    <submittedName>
        <fullName evidence="4">Right-handed parallel beta-helix repeat-containing protein</fullName>
    </submittedName>
</protein>
<feature type="compositionally biased region" description="Polar residues" evidence="1">
    <location>
        <begin position="81"/>
        <end position="92"/>
    </location>
</feature>
<comment type="caution">
    <text evidence="4">The sequence shown here is derived from an EMBL/GenBank/DDBJ whole genome shotgun (WGS) entry which is preliminary data.</text>
</comment>
<dbReference type="InterPro" id="IPR011050">
    <property type="entry name" value="Pectin_lyase_fold/virulence"/>
</dbReference>
<dbReference type="SUPFAM" id="SSF51126">
    <property type="entry name" value="Pectin lyase-like"/>
    <property type="match status" value="1"/>
</dbReference>
<keyword evidence="2" id="KW-0732">Signal</keyword>
<organism evidence="4 5">
    <name type="scientific">Aliirhizobium smilacinae</name>
    <dbReference type="NCBI Taxonomy" id="1395944"/>
    <lineage>
        <taxon>Bacteria</taxon>
        <taxon>Pseudomonadati</taxon>
        <taxon>Pseudomonadota</taxon>
        <taxon>Alphaproteobacteria</taxon>
        <taxon>Hyphomicrobiales</taxon>
        <taxon>Rhizobiaceae</taxon>
        <taxon>Aliirhizobium</taxon>
    </lineage>
</organism>
<accession>A0A5C4XK72</accession>
<dbReference type="EMBL" id="VDMN01000002">
    <property type="protein sequence ID" value="TNM63599.1"/>
    <property type="molecule type" value="Genomic_DNA"/>
</dbReference>
<dbReference type="InterPro" id="IPR006626">
    <property type="entry name" value="PbH1"/>
</dbReference>
<evidence type="ECO:0000259" key="3">
    <source>
        <dbReference type="Pfam" id="PF13229"/>
    </source>
</evidence>
<gene>
    <name evidence="4" type="ORF">FHP24_12415</name>
</gene>
<dbReference type="SMART" id="SM00710">
    <property type="entry name" value="PbH1"/>
    <property type="match status" value="8"/>
</dbReference>
<dbReference type="RefSeq" id="WP_139676507.1">
    <property type="nucleotide sequence ID" value="NZ_VDMN01000002.1"/>
</dbReference>
<dbReference type="Proteomes" id="UP000311605">
    <property type="component" value="Unassembled WGS sequence"/>
</dbReference>
<proteinExistence type="predicted"/>
<reference evidence="4 5" key="1">
    <citation type="submission" date="2019-06" db="EMBL/GenBank/DDBJ databases">
        <title>The draft genome of Rhizobium smilacinae PTYR-5.</title>
        <authorList>
            <person name="Liu L."/>
            <person name="Li L."/>
            <person name="Zhang X."/>
        </authorList>
    </citation>
    <scope>NUCLEOTIDE SEQUENCE [LARGE SCALE GENOMIC DNA]</scope>
    <source>
        <strain evidence="4 5">PTYR-5</strain>
    </source>
</reference>
<dbReference type="InterPro" id="IPR039448">
    <property type="entry name" value="Beta_helix"/>
</dbReference>
<sequence>MRLGSVLILSISLAAFFSQAGRSAPTDLGETAPDRVRDRIRDTTCVKTSVTARSAPGDISISTSTTRTIFYVSPDGDDAWSGSSPEPNSQRTDGPFASLEKARDAARDKGGDSTIAMGDGDYYLARPIIFDSRDADLLITARCNATPVLHGGPRVLGWVAQADGRWTAPLMLPPGEEVGDLFVNGGLQTQARFPNAPLDGDPTKGWLFAAKCGPSIDAGKGDTSFCFHAGDFPSLKDAATLVANIVGGFHPGSQWGSDTLPVVAIDGKTMTVHTKGTPYFFTAEGSRYFLTGASVFLDAPGEWWYDSAAGQIEYMPADRRFPDATVVAGILPTFFKLEGADGLIVAGLQFRHGSPLGSGKFMTETRGYGAIRLEHSDRVMLLGNSIDNVGVGIHVSESDNVLIAGNEIGDVAGNGIYLGTTYGSFGKSSGARILSNHIHDIGKTYYETAGITFQAASNLRIAHNLIENAAQFGIGGGSSWGPQDAVHDVVIEYNVLRNANQKTADGGAIKMMGEQGDVLNCRIRYNLVTGTGHLMNRPDGTFWPRGYESTIEWPSPISWAIYTDGKASGVRIEGNTLSDNVSAIGINGGWSNVVTGNFITRGSGAAFRIDEGTGKGWRPQWARPNRIEENDVSVDSDRGPVAFVNAPDHGLGFVQFARNRYSGALNGRSFQLNPGIMPWENYTSLSGLQKAGIDKDSVILKPNRGREH</sequence>
<dbReference type="InterPro" id="IPR012334">
    <property type="entry name" value="Pectin_lyas_fold"/>
</dbReference>
<evidence type="ECO:0000313" key="5">
    <source>
        <dbReference type="Proteomes" id="UP000311605"/>
    </source>
</evidence>
<dbReference type="PANTHER" id="PTHR36453">
    <property type="entry name" value="SECRETED PROTEIN-RELATED"/>
    <property type="match status" value="1"/>
</dbReference>
<evidence type="ECO:0000256" key="2">
    <source>
        <dbReference type="SAM" id="SignalP"/>
    </source>
</evidence>
<dbReference type="PANTHER" id="PTHR36453:SF1">
    <property type="entry name" value="RIGHT HANDED BETA HELIX DOMAIN-CONTAINING PROTEIN"/>
    <property type="match status" value="1"/>
</dbReference>
<feature type="signal peptide" evidence="2">
    <location>
        <begin position="1"/>
        <end position="20"/>
    </location>
</feature>
<keyword evidence="5" id="KW-1185">Reference proteome</keyword>